<evidence type="ECO:0000313" key="2">
    <source>
        <dbReference type="EMBL" id="QBK86632.1"/>
    </source>
</evidence>
<gene>
    <name evidence="2" type="ORF">LCMAC102_04280</name>
</gene>
<reference evidence="2" key="1">
    <citation type="journal article" date="2019" name="MBio">
        <title>Virus Genomes from Deep Sea Sediments Expand the Ocean Megavirome and Support Independent Origins of Viral Gigantism.</title>
        <authorList>
            <person name="Backstrom D."/>
            <person name="Yutin N."/>
            <person name="Jorgensen S.L."/>
            <person name="Dharamshi J."/>
            <person name="Homa F."/>
            <person name="Zaremba-Niedwiedzka K."/>
            <person name="Spang A."/>
            <person name="Wolf Y.I."/>
            <person name="Koonin E.V."/>
            <person name="Ettema T.J."/>
        </authorList>
    </citation>
    <scope>NUCLEOTIDE SEQUENCE</scope>
</reference>
<protein>
    <recommendedName>
        <fullName evidence="3">DnaJ domain protein</fullName>
    </recommendedName>
</protein>
<sequence>MDDMFNLFFNERIGNRPEDFYFIYTKNDAQIFYSKITGKRVAKSNIPPNLINKIKEHHPNTDPAILVALKQRYLTEISRLQEQVNDIDIKLSQTKVPQEKSAQRNEEYERECDEDTRKFFESFGRSKQTTTPKNLTSLGITNKNEWMHWLRKNHPDKGGDTDLCQDVMAAGRAMNW</sequence>
<keyword evidence="1" id="KW-0175">Coiled coil</keyword>
<feature type="coiled-coil region" evidence="1">
    <location>
        <begin position="70"/>
        <end position="118"/>
    </location>
</feature>
<evidence type="ECO:0008006" key="3">
    <source>
        <dbReference type="Google" id="ProtNLM"/>
    </source>
</evidence>
<organism evidence="2">
    <name type="scientific">Marseillevirus LCMAC102</name>
    <dbReference type="NCBI Taxonomy" id="2506603"/>
    <lineage>
        <taxon>Viruses</taxon>
        <taxon>Varidnaviria</taxon>
        <taxon>Bamfordvirae</taxon>
        <taxon>Nucleocytoviricota</taxon>
        <taxon>Megaviricetes</taxon>
        <taxon>Pimascovirales</taxon>
        <taxon>Pimascovirales incertae sedis</taxon>
        <taxon>Marseilleviridae</taxon>
    </lineage>
</organism>
<dbReference type="EMBL" id="MK500334">
    <property type="protein sequence ID" value="QBK86632.1"/>
    <property type="molecule type" value="Genomic_DNA"/>
</dbReference>
<name>A0A481YU01_9VIRU</name>
<proteinExistence type="predicted"/>
<evidence type="ECO:0000256" key="1">
    <source>
        <dbReference type="SAM" id="Coils"/>
    </source>
</evidence>
<accession>A0A481YU01</accession>